<sequence>MRPHLLQRVVEGVNLAVLIRDRAGLKVEVKLRGLAEQMSPP</sequence>
<keyword evidence="2" id="KW-1185">Reference proteome</keyword>
<evidence type="ECO:0000313" key="1">
    <source>
        <dbReference type="EMBL" id="KAF7833222.1"/>
    </source>
</evidence>
<proteinExistence type="predicted"/>
<accession>A0A835CA61</accession>
<organism evidence="1 2">
    <name type="scientific">Senna tora</name>
    <dbReference type="NCBI Taxonomy" id="362788"/>
    <lineage>
        <taxon>Eukaryota</taxon>
        <taxon>Viridiplantae</taxon>
        <taxon>Streptophyta</taxon>
        <taxon>Embryophyta</taxon>
        <taxon>Tracheophyta</taxon>
        <taxon>Spermatophyta</taxon>
        <taxon>Magnoliopsida</taxon>
        <taxon>eudicotyledons</taxon>
        <taxon>Gunneridae</taxon>
        <taxon>Pentapetalae</taxon>
        <taxon>rosids</taxon>
        <taxon>fabids</taxon>
        <taxon>Fabales</taxon>
        <taxon>Fabaceae</taxon>
        <taxon>Caesalpinioideae</taxon>
        <taxon>Cassia clade</taxon>
        <taxon>Senna</taxon>
    </lineage>
</organism>
<comment type="caution">
    <text evidence="1">The sequence shown here is derived from an EMBL/GenBank/DDBJ whole genome shotgun (WGS) entry which is preliminary data.</text>
</comment>
<gene>
    <name evidence="1" type="ORF">G2W53_015555</name>
</gene>
<protein>
    <submittedName>
        <fullName evidence="1">Uncharacterized protein</fullName>
    </submittedName>
</protein>
<reference evidence="1" key="1">
    <citation type="submission" date="2020-09" db="EMBL/GenBank/DDBJ databases">
        <title>Genome-Enabled Discovery of Anthraquinone Biosynthesis in Senna tora.</title>
        <authorList>
            <person name="Kang S.-H."/>
            <person name="Pandey R.P."/>
            <person name="Lee C.-M."/>
            <person name="Sim J.-S."/>
            <person name="Jeong J.-T."/>
            <person name="Choi B.-S."/>
            <person name="Jung M."/>
            <person name="Ginzburg D."/>
            <person name="Zhao K."/>
            <person name="Won S.Y."/>
            <person name="Oh T.-J."/>
            <person name="Yu Y."/>
            <person name="Kim N.-H."/>
            <person name="Lee O.R."/>
            <person name="Lee T.-H."/>
            <person name="Bashyal P."/>
            <person name="Kim T.-S."/>
            <person name="Lee W.-H."/>
            <person name="Kawkins C."/>
            <person name="Kim C.-K."/>
            <person name="Kim J.S."/>
            <person name="Ahn B.O."/>
            <person name="Rhee S.Y."/>
            <person name="Sohng J.K."/>
        </authorList>
    </citation>
    <scope>NUCLEOTIDE SEQUENCE</scope>
    <source>
        <tissue evidence="1">Leaf</tissue>
    </source>
</reference>
<name>A0A835CA61_9FABA</name>
<dbReference type="AlphaFoldDB" id="A0A835CA61"/>
<dbReference type="EMBL" id="JAAIUW010000005">
    <property type="protein sequence ID" value="KAF7833222.1"/>
    <property type="molecule type" value="Genomic_DNA"/>
</dbReference>
<dbReference type="Proteomes" id="UP000634136">
    <property type="component" value="Unassembled WGS sequence"/>
</dbReference>
<evidence type="ECO:0000313" key="2">
    <source>
        <dbReference type="Proteomes" id="UP000634136"/>
    </source>
</evidence>